<evidence type="ECO:0000313" key="10">
    <source>
        <dbReference type="EMBL" id="KAJ8989866.1"/>
    </source>
</evidence>
<dbReference type="GO" id="GO:0000480">
    <property type="term" value="P:endonucleolytic cleavage in 5'-ETS of tricistronic rRNA transcript (SSU-rRNA, 5.8S rRNA, LSU-rRNA)"/>
    <property type="evidence" value="ECO:0007669"/>
    <property type="project" value="TreeGrafter"/>
</dbReference>
<evidence type="ECO:0000256" key="1">
    <source>
        <dbReference type="ARBA" id="ARBA00004604"/>
    </source>
</evidence>
<proteinExistence type="inferred from homology"/>
<gene>
    <name evidence="10" type="primary">ESF2</name>
    <name evidence="10" type="ORF">HRR80_006007</name>
</gene>
<dbReference type="Proteomes" id="UP001161757">
    <property type="component" value="Unassembled WGS sequence"/>
</dbReference>
<evidence type="ECO:0000256" key="8">
    <source>
        <dbReference type="ARBA" id="ARBA00032634"/>
    </source>
</evidence>
<dbReference type="SUPFAM" id="SSF54928">
    <property type="entry name" value="RNA-binding domain, RBD"/>
    <property type="match status" value="1"/>
</dbReference>
<dbReference type="EMBL" id="JAJGCB010000012">
    <property type="protein sequence ID" value="KAJ8989866.1"/>
    <property type="molecule type" value="Genomic_DNA"/>
</dbReference>
<comment type="function">
    <text evidence="7">Involved in the small subunit (SSU) processome assembly and function, and in the 18S rRNA synthesis. Required for the early cleavages at sites A0, A1 and A2.</text>
</comment>
<comment type="similarity">
    <text evidence="2">Belongs to the ESF2/ABP1 family.</text>
</comment>
<reference evidence="10" key="1">
    <citation type="submission" date="2023-01" db="EMBL/GenBank/DDBJ databases">
        <title>Exophiala dermititidis isolated from Cystic Fibrosis Patient.</title>
        <authorList>
            <person name="Kurbessoian T."/>
            <person name="Crocker A."/>
            <person name="Murante D."/>
            <person name="Hogan D.A."/>
            <person name="Stajich J.E."/>
        </authorList>
    </citation>
    <scope>NUCLEOTIDE SEQUENCE</scope>
    <source>
        <strain evidence="10">Ex8</strain>
    </source>
</reference>
<dbReference type="Gene3D" id="3.30.70.330">
    <property type="match status" value="1"/>
</dbReference>
<dbReference type="PANTHER" id="PTHR12311:SF7">
    <property type="entry name" value="ACTIVATOR OF BASAL TRANSCRIPTION 1"/>
    <property type="match status" value="1"/>
</dbReference>
<organism evidence="10 11">
    <name type="scientific">Exophiala dermatitidis</name>
    <name type="common">Black yeast-like fungus</name>
    <name type="synonym">Wangiella dermatitidis</name>
    <dbReference type="NCBI Taxonomy" id="5970"/>
    <lineage>
        <taxon>Eukaryota</taxon>
        <taxon>Fungi</taxon>
        <taxon>Dikarya</taxon>
        <taxon>Ascomycota</taxon>
        <taxon>Pezizomycotina</taxon>
        <taxon>Eurotiomycetes</taxon>
        <taxon>Chaetothyriomycetidae</taxon>
        <taxon>Chaetothyriales</taxon>
        <taxon>Herpotrichiellaceae</taxon>
        <taxon>Exophiala</taxon>
    </lineage>
</organism>
<feature type="compositionally biased region" description="Basic and acidic residues" evidence="9">
    <location>
        <begin position="83"/>
        <end position="97"/>
    </location>
</feature>
<dbReference type="InterPro" id="IPR012677">
    <property type="entry name" value="Nucleotide-bd_a/b_plait_sf"/>
</dbReference>
<evidence type="ECO:0000256" key="7">
    <source>
        <dbReference type="ARBA" id="ARBA00025024"/>
    </source>
</evidence>
<dbReference type="PANTHER" id="PTHR12311">
    <property type="entry name" value="ACTIVATOR OF BASAL TRANSCRIPTION 1"/>
    <property type="match status" value="1"/>
</dbReference>
<evidence type="ECO:0000256" key="3">
    <source>
        <dbReference type="ARBA" id="ARBA00013906"/>
    </source>
</evidence>
<dbReference type="GO" id="GO:0034462">
    <property type="term" value="P:small-subunit processome assembly"/>
    <property type="evidence" value="ECO:0007669"/>
    <property type="project" value="TreeGrafter"/>
</dbReference>
<comment type="caution">
    <text evidence="10">The sequence shown here is derived from an EMBL/GenBank/DDBJ whole genome shotgun (WGS) entry which is preliminary data.</text>
</comment>
<keyword evidence="5" id="KW-0694">RNA-binding</keyword>
<dbReference type="AlphaFoldDB" id="A0AAN6IWN0"/>
<evidence type="ECO:0000256" key="4">
    <source>
        <dbReference type="ARBA" id="ARBA00021800"/>
    </source>
</evidence>
<dbReference type="InterPro" id="IPR034353">
    <property type="entry name" value="ABT1/ESF2_RRM"/>
</dbReference>
<dbReference type="GO" id="GO:0000447">
    <property type="term" value="P:endonucleolytic cleavage in ITS1 to separate SSU-rRNA from 5.8S rRNA and LSU-rRNA from tricistronic rRNA transcript (SSU-rRNA, 5.8S rRNA, LSU-rRNA)"/>
    <property type="evidence" value="ECO:0007669"/>
    <property type="project" value="TreeGrafter"/>
</dbReference>
<feature type="compositionally biased region" description="Acidic residues" evidence="9">
    <location>
        <begin position="14"/>
        <end position="28"/>
    </location>
</feature>
<feature type="compositionally biased region" description="Low complexity" evidence="9">
    <location>
        <begin position="98"/>
        <end position="108"/>
    </location>
</feature>
<dbReference type="GO" id="GO:0000472">
    <property type="term" value="P:endonucleolytic cleavage to generate mature 5'-end of SSU-rRNA from (SSU-rRNA, 5.8S rRNA, LSU-rRNA)"/>
    <property type="evidence" value="ECO:0007669"/>
    <property type="project" value="TreeGrafter"/>
</dbReference>
<dbReference type="GO" id="GO:0003723">
    <property type="term" value="F:RNA binding"/>
    <property type="evidence" value="ECO:0007669"/>
    <property type="project" value="UniProtKB-KW"/>
</dbReference>
<evidence type="ECO:0000256" key="5">
    <source>
        <dbReference type="ARBA" id="ARBA00022884"/>
    </source>
</evidence>
<name>A0AAN6IWN0_EXODE</name>
<evidence type="ECO:0000313" key="11">
    <source>
        <dbReference type="Proteomes" id="UP001161757"/>
    </source>
</evidence>
<dbReference type="InterPro" id="IPR039119">
    <property type="entry name" value="ABT1/Esf2"/>
</dbReference>
<comment type="subcellular location">
    <subcellularLocation>
        <location evidence="1">Nucleus</location>
        <location evidence="1">Nucleolus</location>
    </subcellularLocation>
</comment>
<feature type="region of interest" description="Disordered" evidence="9">
    <location>
        <begin position="264"/>
        <end position="314"/>
    </location>
</feature>
<evidence type="ECO:0000256" key="6">
    <source>
        <dbReference type="ARBA" id="ARBA00023242"/>
    </source>
</evidence>
<feature type="compositionally biased region" description="Basic and acidic residues" evidence="9">
    <location>
        <begin position="285"/>
        <end position="302"/>
    </location>
</feature>
<protein>
    <recommendedName>
        <fullName evidence="3">Pre-rRNA-processing protein ESF2</fullName>
    </recommendedName>
    <alternativeName>
        <fullName evidence="8">18S rRNA factor 2</fullName>
    </alternativeName>
    <alternativeName>
        <fullName evidence="4">Pre-rRNA-processing protein esf2</fullName>
    </alternativeName>
</protein>
<dbReference type="GO" id="GO:0005730">
    <property type="term" value="C:nucleolus"/>
    <property type="evidence" value="ECO:0007669"/>
    <property type="project" value="UniProtKB-SubCell"/>
</dbReference>
<dbReference type="CDD" id="cd12263">
    <property type="entry name" value="RRM_ABT1_like"/>
    <property type="match status" value="1"/>
</dbReference>
<accession>A0AAN6IWN0</accession>
<evidence type="ECO:0000256" key="9">
    <source>
        <dbReference type="SAM" id="MobiDB-lite"/>
    </source>
</evidence>
<evidence type="ECO:0000256" key="2">
    <source>
        <dbReference type="ARBA" id="ARBA00005819"/>
    </source>
</evidence>
<feature type="region of interest" description="Disordered" evidence="9">
    <location>
        <begin position="1"/>
        <end position="128"/>
    </location>
</feature>
<keyword evidence="6" id="KW-0539">Nucleus</keyword>
<feature type="compositionally biased region" description="Low complexity" evidence="9">
    <location>
        <begin position="57"/>
        <end position="76"/>
    </location>
</feature>
<sequence>MSSAKRNEYLDFGQSEESDNDTGYDSEAAEVSKAGRASKRRKIDRASKYSDDEADADAVTAPAAAQSTSHTTTQPQPEDDDDDRRPSAAKPEGERETTTTSEAATATSQQPAKSKKKKDKKETVPGVIYMSSVPPYLKPSALRNLLEQRGFSPIKRLFLSPASKHKSGSKKNSRRLYTEGWIEFESKKTARRCAEALNAQVVGGRKGGFYHDDVWNLKYLKGMRWEELMAGIREEKREEEGRRDEERRIIARETKRFIEGVEEGRRKEGIKRKRELKGAASGSGHDNDADVKRTWRQVEVKGKNTPQGKDSISEDVKEVLGKIF</sequence>
<dbReference type="InterPro" id="IPR035979">
    <property type="entry name" value="RBD_domain_sf"/>
</dbReference>